<dbReference type="EMBL" id="LXQA010163604">
    <property type="protein sequence ID" value="MCI28109.1"/>
    <property type="molecule type" value="Genomic_DNA"/>
</dbReference>
<accession>A0A392QVS2</accession>
<proteinExistence type="predicted"/>
<keyword evidence="2" id="KW-1185">Reference proteome</keyword>
<dbReference type="AlphaFoldDB" id="A0A392QVS2"/>
<organism evidence="1 2">
    <name type="scientific">Trifolium medium</name>
    <dbReference type="NCBI Taxonomy" id="97028"/>
    <lineage>
        <taxon>Eukaryota</taxon>
        <taxon>Viridiplantae</taxon>
        <taxon>Streptophyta</taxon>
        <taxon>Embryophyta</taxon>
        <taxon>Tracheophyta</taxon>
        <taxon>Spermatophyta</taxon>
        <taxon>Magnoliopsida</taxon>
        <taxon>eudicotyledons</taxon>
        <taxon>Gunneridae</taxon>
        <taxon>Pentapetalae</taxon>
        <taxon>rosids</taxon>
        <taxon>fabids</taxon>
        <taxon>Fabales</taxon>
        <taxon>Fabaceae</taxon>
        <taxon>Papilionoideae</taxon>
        <taxon>50 kb inversion clade</taxon>
        <taxon>NPAAA clade</taxon>
        <taxon>Hologalegina</taxon>
        <taxon>IRL clade</taxon>
        <taxon>Trifolieae</taxon>
        <taxon>Trifolium</taxon>
    </lineage>
</organism>
<sequence length="86" mass="9573">MASSSQTRIEVPLAGKWKSLTVKDDGQSFVPEPHGDKEKKEIWESQVMIPFSVSGTVYAFGRPVPDSTALSSEVMAIFPLLEQNWF</sequence>
<comment type="caution">
    <text evidence="1">The sequence shown here is derived from an EMBL/GenBank/DDBJ whole genome shotgun (WGS) entry which is preliminary data.</text>
</comment>
<reference evidence="1 2" key="1">
    <citation type="journal article" date="2018" name="Front. Plant Sci.">
        <title>Red Clover (Trifolium pratense) and Zigzag Clover (T. medium) - A Picture of Genomic Similarities and Differences.</title>
        <authorList>
            <person name="Dluhosova J."/>
            <person name="Istvanek J."/>
            <person name="Nedelnik J."/>
            <person name="Repkova J."/>
        </authorList>
    </citation>
    <scope>NUCLEOTIDE SEQUENCE [LARGE SCALE GENOMIC DNA]</scope>
    <source>
        <strain evidence="2">cv. 10/8</strain>
        <tissue evidence="1">Leaf</tissue>
    </source>
</reference>
<evidence type="ECO:0000313" key="1">
    <source>
        <dbReference type="EMBL" id="MCI28109.1"/>
    </source>
</evidence>
<evidence type="ECO:0000313" key="2">
    <source>
        <dbReference type="Proteomes" id="UP000265520"/>
    </source>
</evidence>
<protein>
    <submittedName>
        <fullName evidence="1">Uncharacterized protein</fullName>
    </submittedName>
</protein>
<dbReference type="Proteomes" id="UP000265520">
    <property type="component" value="Unassembled WGS sequence"/>
</dbReference>
<name>A0A392QVS2_9FABA</name>